<evidence type="ECO:0000313" key="3">
    <source>
        <dbReference type="Proteomes" id="UP000477070"/>
    </source>
</evidence>
<comment type="caution">
    <text evidence="2">The sequence shown here is derived from an EMBL/GenBank/DDBJ whole genome shotgun (WGS) entry which is preliminary data.</text>
</comment>
<keyword evidence="1" id="KW-0472">Membrane</keyword>
<protein>
    <submittedName>
        <fullName evidence="2">Uncharacterized protein</fullName>
    </submittedName>
</protein>
<keyword evidence="1" id="KW-1133">Transmembrane helix</keyword>
<evidence type="ECO:0000313" key="2">
    <source>
        <dbReference type="EMBL" id="MWV68935.1"/>
    </source>
</evidence>
<evidence type="ECO:0000256" key="1">
    <source>
        <dbReference type="SAM" id="Phobius"/>
    </source>
</evidence>
<dbReference type="Proteomes" id="UP000477070">
    <property type="component" value="Unassembled WGS sequence"/>
</dbReference>
<accession>A0A6L7DCF6</accession>
<name>A0A6L7DCF6_9HELI</name>
<sequence>MSRFERYLLWFWSGIFALIAGLFFILSFLSRDRIYEANLEYKDSNIIESNFVEYGAKIKFKNQLFRAQKDLSDIEIMDFKFADSNILNTNNNGGGGNSTPRF</sequence>
<dbReference type="EMBL" id="QBIU01000001">
    <property type="protein sequence ID" value="MWV68935.1"/>
    <property type="molecule type" value="Genomic_DNA"/>
</dbReference>
<organism evidence="2 3">
    <name type="scientific">Helicobacter saguini</name>
    <dbReference type="NCBI Taxonomy" id="1548018"/>
    <lineage>
        <taxon>Bacteria</taxon>
        <taxon>Pseudomonadati</taxon>
        <taxon>Campylobacterota</taxon>
        <taxon>Epsilonproteobacteria</taxon>
        <taxon>Campylobacterales</taxon>
        <taxon>Helicobacteraceae</taxon>
        <taxon>Helicobacter</taxon>
    </lineage>
</organism>
<dbReference type="AlphaFoldDB" id="A0A6L7DCF6"/>
<feature type="transmembrane region" description="Helical" evidence="1">
    <location>
        <begin position="7"/>
        <end position="29"/>
    </location>
</feature>
<proteinExistence type="predicted"/>
<dbReference type="RefSeq" id="WP_118949096.1">
    <property type="nucleotide sequence ID" value="NZ_QBIU01000001.1"/>
</dbReference>
<reference evidence="2 3" key="1">
    <citation type="submission" date="2019-12" db="EMBL/GenBank/DDBJ databases">
        <title>Multi-Generational Helicobacter saguini Isolates.</title>
        <authorList>
            <person name="Mannion A."/>
            <person name="Shen Z."/>
            <person name="Fox J.G."/>
        </authorList>
    </citation>
    <scope>NUCLEOTIDE SEQUENCE [LARGE SCALE GENOMIC DNA]</scope>
    <source>
        <strain evidence="3">16-048 (F4)</strain>
    </source>
</reference>
<gene>
    <name evidence="2" type="ORF">DCO61_02555</name>
</gene>
<keyword evidence="1" id="KW-0812">Transmembrane</keyword>